<feature type="transmembrane region" description="Helical" evidence="7">
    <location>
        <begin position="25"/>
        <end position="44"/>
    </location>
</feature>
<comment type="similarity">
    <text evidence="7">Belongs to the binding-protein-dependent transport system permease family.</text>
</comment>
<keyword evidence="2 7" id="KW-0813">Transport</keyword>
<feature type="transmembrane region" description="Helical" evidence="7">
    <location>
        <begin position="171"/>
        <end position="195"/>
    </location>
</feature>
<evidence type="ECO:0000256" key="7">
    <source>
        <dbReference type="RuleBase" id="RU363032"/>
    </source>
</evidence>
<dbReference type="AlphaFoldDB" id="A0A7S8IGE4"/>
<evidence type="ECO:0000256" key="5">
    <source>
        <dbReference type="ARBA" id="ARBA00022989"/>
    </source>
</evidence>
<dbReference type="RefSeq" id="WP_195172660.1">
    <property type="nucleotide sequence ID" value="NZ_CP062983.1"/>
</dbReference>
<protein>
    <submittedName>
        <fullName evidence="9">Sugar ABC transporter permease</fullName>
    </submittedName>
</protein>
<feature type="transmembrane region" description="Helical" evidence="7">
    <location>
        <begin position="121"/>
        <end position="142"/>
    </location>
</feature>
<reference evidence="9 10" key="1">
    <citation type="submission" date="2020-02" db="EMBL/GenBank/DDBJ databases">
        <authorList>
            <person name="Zheng R.K."/>
            <person name="Sun C.M."/>
        </authorList>
    </citation>
    <scope>NUCLEOTIDE SEQUENCE [LARGE SCALE GENOMIC DNA]</scope>
    <source>
        <strain evidence="10">rifampicinis</strain>
    </source>
</reference>
<evidence type="ECO:0000259" key="8">
    <source>
        <dbReference type="PROSITE" id="PS50928"/>
    </source>
</evidence>
<evidence type="ECO:0000256" key="4">
    <source>
        <dbReference type="ARBA" id="ARBA00022692"/>
    </source>
</evidence>
<dbReference type="Pfam" id="PF00528">
    <property type="entry name" value="BPD_transp_1"/>
    <property type="match status" value="1"/>
</dbReference>
<name>A0A7S8IGE4_9CHLR</name>
<dbReference type="InterPro" id="IPR035906">
    <property type="entry name" value="MetI-like_sf"/>
</dbReference>
<evidence type="ECO:0000256" key="2">
    <source>
        <dbReference type="ARBA" id="ARBA00022448"/>
    </source>
</evidence>
<dbReference type="Proteomes" id="UP000594468">
    <property type="component" value="Chromosome"/>
</dbReference>
<keyword evidence="5 7" id="KW-1133">Transmembrane helix</keyword>
<keyword evidence="10" id="KW-1185">Reference proteome</keyword>
<dbReference type="PROSITE" id="PS50928">
    <property type="entry name" value="ABC_TM1"/>
    <property type="match status" value="1"/>
</dbReference>
<gene>
    <name evidence="9" type="ORF">G4Y79_09535</name>
</gene>
<keyword evidence="3" id="KW-1003">Cell membrane</keyword>
<feature type="transmembrane region" description="Helical" evidence="7">
    <location>
        <begin position="224"/>
        <end position="244"/>
    </location>
</feature>
<dbReference type="GO" id="GO:0005886">
    <property type="term" value="C:plasma membrane"/>
    <property type="evidence" value="ECO:0007669"/>
    <property type="project" value="UniProtKB-SubCell"/>
</dbReference>
<dbReference type="CDD" id="cd06261">
    <property type="entry name" value="TM_PBP2"/>
    <property type="match status" value="1"/>
</dbReference>
<dbReference type="InterPro" id="IPR051393">
    <property type="entry name" value="ABC_transporter_permease"/>
</dbReference>
<dbReference type="PANTHER" id="PTHR30193:SF41">
    <property type="entry name" value="DIACETYLCHITOBIOSE UPTAKE SYSTEM PERMEASE PROTEIN NGCF"/>
    <property type="match status" value="1"/>
</dbReference>
<dbReference type="KEGG" id="pmet:G4Y79_09535"/>
<evidence type="ECO:0000256" key="6">
    <source>
        <dbReference type="ARBA" id="ARBA00023136"/>
    </source>
</evidence>
<dbReference type="GO" id="GO:0055085">
    <property type="term" value="P:transmembrane transport"/>
    <property type="evidence" value="ECO:0007669"/>
    <property type="project" value="InterPro"/>
</dbReference>
<dbReference type="PANTHER" id="PTHR30193">
    <property type="entry name" value="ABC TRANSPORTER PERMEASE PROTEIN"/>
    <property type="match status" value="1"/>
</dbReference>
<evidence type="ECO:0000313" key="9">
    <source>
        <dbReference type="EMBL" id="QPC84597.1"/>
    </source>
</evidence>
<comment type="subcellular location">
    <subcellularLocation>
        <location evidence="1 7">Cell membrane</location>
        <topology evidence="1 7">Multi-pass membrane protein</topology>
    </subcellularLocation>
</comment>
<feature type="transmembrane region" description="Helical" evidence="7">
    <location>
        <begin position="88"/>
        <end position="109"/>
    </location>
</feature>
<accession>A0A7S8IGE4</accession>
<evidence type="ECO:0000313" key="10">
    <source>
        <dbReference type="Proteomes" id="UP000594468"/>
    </source>
</evidence>
<feature type="transmembrane region" description="Helical" evidence="7">
    <location>
        <begin position="275"/>
        <end position="297"/>
    </location>
</feature>
<keyword evidence="4 7" id="KW-0812">Transmembrane</keyword>
<dbReference type="EMBL" id="CP062983">
    <property type="protein sequence ID" value="QPC84597.1"/>
    <property type="molecule type" value="Genomic_DNA"/>
</dbReference>
<organism evidence="9 10">
    <name type="scientific">Phototrophicus methaneseepsis</name>
    <dbReference type="NCBI Taxonomy" id="2710758"/>
    <lineage>
        <taxon>Bacteria</taxon>
        <taxon>Bacillati</taxon>
        <taxon>Chloroflexota</taxon>
        <taxon>Candidatus Thermofontia</taxon>
        <taxon>Phototrophicales</taxon>
        <taxon>Phototrophicaceae</taxon>
        <taxon>Phototrophicus</taxon>
    </lineage>
</organism>
<dbReference type="SUPFAM" id="SSF161098">
    <property type="entry name" value="MetI-like"/>
    <property type="match status" value="1"/>
</dbReference>
<feature type="domain" description="ABC transmembrane type-1" evidence="8">
    <location>
        <begin position="84"/>
        <end position="298"/>
    </location>
</feature>
<keyword evidence="6 7" id="KW-0472">Membrane</keyword>
<proteinExistence type="inferred from homology"/>
<evidence type="ECO:0000256" key="1">
    <source>
        <dbReference type="ARBA" id="ARBA00004651"/>
    </source>
</evidence>
<evidence type="ECO:0000256" key="3">
    <source>
        <dbReference type="ARBA" id="ARBA00022475"/>
    </source>
</evidence>
<dbReference type="SUPFAM" id="SSF160964">
    <property type="entry name" value="MalF N-terminal region-like"/>
    <property type="match status" value="1"/>
</dbReference>
<dbReference type="InterPro" id="IPR000515">
    <property type="entry name" value="MetI-like"/>
</dbReference>
<sequence>MSQGVANASTPKSSLLSRLADNEKLIAYLFILPSVVGFILFYAYPAIRSVFISFTEWNLLTDAKFVGLDNYNEIFADERFWRSLEATVWYVLWNIPIQTVIALFMAVVLDRFSDAISNLMRSVMILPWLLPNVIVALLWLWILDPSIGIANVLLNIVGVPKQDFLGDPDQAIAWIAMINIWRYAGYNAILIFAGLKTIPKSLYEAAGIDGANLWTQFWKITLPLLRPVLTFVLVTSVIGSFQVYDTIAVTTQGGPAGATRVIIYYIMDEVFNRRISMGTATAASVVLFLILISVTIIQMRFLQADQSDLQDYS</sequence>
<dbReference type="Gene3D" id="1.10.3720.10">
    <property type="entry name" value="MetI-like"/>
    <property type="match status" value="1"/>
</dbReference>